<dbReference type="CDD" id="cd02869">
    <property type="entry name" value="PseudoU_synth_RluA_like"/>
    <property type="match status" value="1"/>
</dbReference>
<evidence type="ECO:0000256" key="9">
    <source>
        <dbReference type="RuleBase" id="RU362028"/>
    </source>
</evidence>
<dbReference type="InterPro" id="IPR006145">
    <property type="entry name" value="PsdUridine_synth_RsuA/RluA"/>
</dbReference>
<comment type="caution">
    <text evidence="12">The sequence shown here is derived from an EMBL/GenBank/DDBJ whole genome shotgun (WGS) entry which is preliminary data.</text>
</comment>
<dbReference type="InterPro" id="IPR036986">
    <property type="entry name" value="S4_RNA-bd_sf"/>
</dbReference>
<comment type="catalytic activity">
    <reaction evidence="9">
        <text>a uridine in RNA = a pseudouridine in RNA</text>
        <dbReference type="Rhea" id="RHEA:48348"/>
        <dbReference type="Rhea" id="RHEA-COMP:12068"/>
        <dbReference type="Rhea" id="RHEA-COMP:12069"/>
        <dbReference type="ChEBI" id="CHEBI:65314"/>
        <dbReference type="ChEBI" id="CHEBI:65315"/>
    </reaction>
</comment>
<dbReference type="Pfam" id="PF00849">
    <property type="entry name" value="PseudoU_synth_2"/>
    <property type="match status" value="1"/>
</dbReference>
<dbReference type="EC" id="5.4.99.-" evidence="9"/>
<keyword evidence="6 9" id="KW-0413">Isomerase</keyword>
<evidence type="ECO:0000256" key="4">
    <source>
        <dbReference type="ARBA" id="ARBA00022552"/>
    </source>
</evidence>
<evidence type="ECO:0000256" key="3">
    <source>
        <dbReference type="ARBA" id="ARBA00010876"/>
    </source>
</evidence>
<proteinExistence type="inferred from homology"/>
<dbReference type="PROSITE" id="PS01129">
    <property type="entry name" value="PSI_RLU"/>
    <property type="match status" value="1"/>
</dbReference>
<dbReference type="InterPro" id="IPR002942">
    <property type="entry name" value="S4_RNA-bd"/>
</dbReference>
<evidence type="ECO:0000256" key="8">
    <source>
        <dbReference type="PROSITE-ProRule" id="PRU00182"/>
    </source>
</evidence>
<comment type="similarity">
    <text evidence="3 9">Belongs to the pseudouridine synthase RluA family.</text>
</comment>
<dbReference type="Gene3D" id="3.30.2350.10">
    <property type="entry name" value="Pseudouridine synthase"/>
    <property type="match status" value="1"/>
</dbReference>
<feature type="region of interest" description="Disordered" evidence="10">
    <location>
        <begin position="1"/>
        <end position="77"/>
    </location>
</feature>
<dbReference type="EMBL" id="JQEC01000071">
    <property type="protein sequence ID" value="KGJ87708.1"/>
    <property type="molecule type" value="Genomic_DNA"/>
</dbReference>
<dbReference type="GO" id="GO:0160141">
    <property type="term" value="F:23S rRNA pseudouridine(955/2504/2580) synthase activity"/>
    <property type="evidence" value="ECO:0007669"/>
    <property type="project" value="UniProtKB-EC"/>
</dbReference>
<name>A0A099KDR3_COLPS</name>
<evidence type="ECO:0000256" key="10">
    <source>
        <dbReference type="SAM" id="MobiDB-lite"/>
    </source>
</evidence>
<keyword evidence="5 8" id="KW-0694">RNA-binding</keyword>
<accession>A0A099KDR3</accession>
<dbReference type="PANTHER" id="PTHR21600">
    <property type="entry name" value="MITOCHONDRIAL RNA PSEUDOURIDINE SYNTHASE"/>
    <property type="match status" value="1"/>
</dbReference>
<dbReference type="InterPro" id="IPR006224">
    <property type="entry name" value="PsdUridine_synth_RluA-like_CS"/>
</dbReference>
<dbReference type="SUPFAM" id="SSF55174">
    <property type="entry name" value="Alpha-L RNA-binding motif"/>
    <property type="match status" value="1"/>
</dbReference>
<keyword evidence="4" id="KW-0698">rRNA processing</keyword>
<dbReference type="GO" id="GO:0000455">
    <property type="term" value="P:enzyme-directed rRNA pseudouridine synthesis"/>
    <property type="evidence" value="ECO:0007669"/>
    <property type="project" value="TreeGrafter"/>
</dbReference>
<dbReference type="Pfam" id="PF01479">
    <property type="entry name" value="S4"/>
    <property type="match status" value="1"/>
</dbReference>
<dbReference type="SMART" id="SM00363">
    <property type="entry name" value="S4"/>
    <property type="match status" value="1"/>
</dbReference>
<feature type="active site" evidence="7">
    <location>
        <position position="220"/>
    </location>
</feature>
<dbReference type="GO" id="GO:0003723">
    <property type="term" value="F:RNA binding"/>
    <property type="evidence" value="ECO:0007669"/>
    <property type="project" value="UniProtKB-KW"/>
</dbReference>
<dbReference type="SUPFAM" id="SSF55120">
    <property type="entry name" value="Pseudouridine synthase"/>
    <property type="match status" value="1"/>
</dbReference>
<organism evidence="12 13">
    <name type="scientific">Colwellia psychrerythraea</name>
    <name type="common">Vibrio psychroerythus</name>
    <dbReference type="NCBI Taxonomy" id="28229"/>
    <lineage>
        <taxon>Bacteria</taxon>
        <taxon>Pseudomonadati</taxon>
        <taxon>Pseudomonadota</taxon>
        <taxon>Gammaproteobacteria</taxon>
        <taxon>Alteromonadales</taxon>
        <taxon>Colwelliaceae</taxon>
        <taxon>Colwellia</taxon>
    </lineage>
</organism>
<dbReference type="NCBIfam" id="NF008249">
    <property type="entry name" value="PRK11025.1"/>
    <property type="match status" value="1"/>
</dbReference>
<dbReference type="PANTHER" id="PTHR21600:SF92">
    <property type="entry name" value="RIBOSOMAL LARGE SUBUNIT PSEUDOURIDINE SYNTHASE C"/>
    <property type="match status" value="1"/>
</dbReference>
<evidence type="ECO:0000256" key="6">
    <source>
        <dbReference type="ARBA" id="ARBA00023235"/>
    </source>
</evidence>
<evidence type="ECO:0000313" key="13">
    <source>
        <dbReference type="Proteomes" id="UP000029868"/>
    </source>
</evidence>
<dbReference type="RefSeq" id="WP_231562120.1">
    <property type="nucleotide sequence ID" value="NZ_JQEC01000071.1"/>
</dbReference>
<protein>
    <recommendedName>
        <fullName evidence="9">Pseudouridine synthase</fullName>
        <ecNumber evidence="9">5.4.99.-</ecNumber>
    </recommendedName>
</protein>
<dbReference type="Proteomes" id="UP000029868">
    <property type="component" value="Unassembled WGS sequence"/>
</dbReference>
<sequence>MKEINSQKANHVHKNKAKTQHRSVEKKTQHANKPVVKKIKHSNKPAAQKTQQASKPVVRNTQHEKKPVENTAHINSAEEVERPKVRYITIDSEDAGQRIDNFLLRTLKGVPKSHLYRLMRKGEIRVNKKRIKPVYKLAINDELRIAPIRVSEQKDAVSTGLTIVANLEKQILFEDDRLIVINKPSGMAVHGGSGLSFGLIEALRALRPEARMLELVHRLDRDTSGCLLVAKKRSALRNLHEQFRDKNVQKFYHALVKGHWPTKLTRVTEALKKNDLKSGERVVVVDNQQGKESETRFRVLERYRGATLVRAFPVTGRTHQIRVHCQTSGHCIAMDAKYGHEEFDEQMKSKGLKRLFLHAASIEFTHPKTEQRLKIEAPLESSLERLLSKLVKE</sequence>
<feature type="compositionally biased region" description="Basic residues" evidence="10">
    <location>
        <begin position="10"/>
        <end position="21"/>
    </location>
</feature>
<reference evidence="12 13" key="1">
    <citation type="submission" date="2014-08" db="EMBL/GenBank/DDBJ databases">
        <title>Genomic and Phenotypic Diversity of Colwellia psychrerythraea strains from Disparate Marine Basins.</title>
        <authorList>
            <person name="Techtmann S.M."/>
            <person name="Stelling S.C."/>
            <person name="Utturkar S.M."/>
            <person name="Alshibli N."/>
            <person name="Harris A."/>
            <person name="Brown S.D."/>
            <person name="Hazen T.C."/>
        </authorList>
    </citation>
    <scope>NUCLEOTIDE SEQUENCE [LARGE SCALE GENOMIC DNA]</scope>
    <source>
        <strain evidence="12 13">GAB14E</strain>
    </source>
</reference>
<evidence type="ECO:0000256" key="2">
    <source>
        <dbReference type="ARBA" id="ARBA00002876"/>
    </source>
</evidence>
<dbReference type="InterPro" id="IPR020103">
    <property type="entry name" value="PsdUridine_synth_cat_dom_sf"/>
</dbReference>
<evidence type="ECO:0000259" key="11">
    <source>
        <dbReference type="SMART" id="SM00363"/>
    </source>
</evidence>
<dbReference type="AlphaFoldDB" id="A0A099KDR3"/>
<feature type="domain" description="RNA-binding S4" evidence="11">
    <location>
        <begin position="97"/>
        <end position="158"/>
    </location>
</feature>
<dbReference type="NCBIfam" id="TIGR00005">
    <property type="entry name" value="rluA_subfam"/>
    <property type="match status" value="1"/>
</dbReference>
<dbReference type="PROSITE" id="PS50889">
    <property type="entry name" value="S4"/>
    <property type="match status" value="1"/>
</dbReference>
<dbReference type="CDD" id="cd00165">
    <property type="entry name" value="S4"/>
    <property type="match status" value="1"/>
</dbReference>
<dbReference type="PATRIC" id="fig|28229.3.peg.4363"/>
<comment type="catalytic activity">
    <reaction evidence="1">
        <text>uridine(955/2504/2580) in 23S rRNA = pseudouridine(955/2504/2580) in 23S rRNA</text>
        <dbReference type="Rhea" id="RHEA:42528"/>
        <dbReference type="Rhea" id="RHEA-COMP:10099"/>
        <dbReference type="Rhea" id="RHEA-COMP:10100"/>
        <dbReference type="ChEBI" id="CHEBI:65314"/>
        <dbReference type="ChEBI" id="CHEBI:65315"/>
        <dbReference type="EC" id="5.4.99.24"/>
    </reaction>
</comment>
<dbReference type="InterPro" id="IPR050188">
    <property type="entry name" value="RluA_PseudoU_synthase"/>
</dbReference>
<evidence type="ECO:0000313" key="12">
    <source>
        <dbReference type="EMBL" id="KGJ87708.1"/>
    </source>
</evidence>
<gene>
    <name evidence="12" type="ORF">GAB14E_4386</name>
</gene>
<dbReference type="InterPro" id="IPR006225">
    <property type="entry name" value="PsdUridine_synth_RluC/D"/>
</dbReference>
<dbReference type="Gene3D" id="3.10.290.10">
    <property type="entry name" value="RNA-binding S4 domain"/>
    <property type="match status" value="1"/>
</dbReference>
<comment type="function">
    <text evidence="2">Responsible for synthesis of pseudouridine from uracil at positions 955, 2504 and 2580 in 23S ribosomal RNA.</text>
</comment>
<evidence type="ECO:0000256" key="1">
    <source>
        <dbReference type="ARBA" id="ARBA00000381"/>
    </source>
</evidence>
<evidence type="ECO:0000256" key="5">
    <source>
        <dbReference type="ARBA" id="ARBA00022884"/>
    </source>
</evidence>
<evidence type="ECO:0000256" key="7">
    <source>
        <dbReference type="PIRSR" id="PIRSR606225-1"/>
    </source>
</evidence>